<dbReference type="EMBL" id="FLYE01000023">
    <property type="protein sequence ID" value="SCA56660.1"/>
    <property type="molecule type" value="Genomic_DNA"/>
</dbReference>
<gene>
    <name evidence="1" type="ORF">MTBPR1_30030</name>
</gene>
<evidence type="ECO:0000313" key="1">
    <source>
        <dbReference type="EMBL" id="SCA56660.1"/>
    </source>
</evidence>
<proteinExistence type="predicted"/>
<dbReference type="Proteomes" id="UP000231658">
    <property type="component" value="Unassembled WGS sequence"/>
</dbReference>
<name>A0A1C3RHA4_9PROT</name>
<dbReference type="RefSeq" id="WP_083223003.1">
    <property type="nucleotide sequence ID" value="NZ_FLYE01000023.1"/>
</dbReference>
<sequence>MDIIGGTFFIMANFIKRSGLVVVACLILSGCFGRVQPVYSVFSHPVPSSAEFMSLREISEVIELSAMNRKWLVEEQYPGLLKLTFRKKTHVAVIEVTFDQSSYSIKYLNSVDLLYNGSRIHRNYNRWVANLEKDIEMNLQKSAMNR</sequence>
<organism evidence="1 2">
    <name type="scientific">Candidatus Terasakiella magnetica</name>
    <dbReference type="NCBI Taxonomy" id="1867952"/>
    <lineage>
        <taxon>Bacteria</taxon>
        <taxon>Pseudomonadati</taxon>
        <taxon>Pseudomonadota</taxon>
        <taxon>Alphaproteobacteria</taxon>
        <taxon>Rhodospirillales</taxon>
        <taxon>Terasakiellaceae</taxon>
        <taxon>Terasakiella</taxon>
    </lineage>
</organism>
<reference evidence="1 2" key="1">
    <citation type="submission" date="2016-07" db="EMBL/GenBank/DDBJ databases">
        <authorList>
            <person name="Lefevre C.T."/>
        </authorList>
    </citation>
    <scope>NUCLEOTIDE SEQUENCE [LARGE SCALE GENOMIC DNA]</scope>
    <source>
        <strain evidence="1">PR1</strain>
    </source>
</reference>
<protein>
    <recommendedName>
        <fullName evidence="3">Lipoprotein</fullName>
    </recommendedName>
</protein>
<dbReference type="AlphaFoldDB" id="A0A1C3RHA4"/>
<evidence type="ECO:0000313" key="2">
    <source>
        <dbReference type="Proteomes" id="UP000231658"/>
    </source>
</evidence>
<accession>A0A1C3RHA4</accession>
<keyword evidence="2" id="KW-1185">Reference proteome</keyword>
<dbReference type="STRING" id="1867952.MTBPR1_30030"/>
<evidence type="ECO:0008006" key="3">
    <source>
        <dbReference type="Google" id="ProtNLM"/>
    </source>
</evidence>
<dbReference type="OrthoDB" id="9815328at2"/>